<dbReference type="SUPFAM" id="SSF63817">
    <property type="entry name" value="Sortase"/>
    <property type="match status" value="1"/>
</dbReference>
<sequence>MDYRNSRKLTKNRNTVIYAHRMDDGSMFGNLHQFKYENIFDSGTVEITTNEGIFHYRVFCAAELQATYNYYRTDFESDDQFLKFAEEIQSQSKFKTDIVLKPTDKIITLSTCMVNMHDYRFVVFAVLTDKTLF</sequence>
<accession>A0A645CI55</accession>
<reference evidence="2" key="1">
    <citation type="submission" date="2019-08" db="EMBL/GenBank/DDBJ databases">
        <authorList>
            <person name="Kucharzyk K."/>
            <person name="Murdoch R.W."/>
            <person name="Higgins S."/>
            <person name="Loffler F."/>
        </authorList>
    </citation>
    <scope>NUCLEOTIDE SEQUENCE</scope>
</reference>
<protein>
    <recommendedName>
        <fullName evidence="3">Sortase B</fullName>
    </recommendedName>
</protein>
<gene>
    <name evidence="2" type="ORF">SDC9_123599</name>
</gene>
<dbReference type="InterPro" id="IPR005754">
    <property type="entry name" value="Sortase"/>
</dbReference>
<dbReference type="Gene3D" id="2.40.260.10">
    <property type="entry name" value="Sortase"/>
    <property type="match status" value="1"/>
</dbReference>
<dbReference type="EMBL" id="VSSQ01027380">
    <property type="protein sequence ID" value="MPM76600.1"/>
    <property type="molecule type" value="Genomic_DNA"/>
</dbReference>
<evidence type="ECO:0008006" key="3">
    <source>
        <dbReference type="Google" id="ProtNLM"/>
    </source>
</evidence>
<dbReference type="CDD" id="cd05826">
    <property type="entry name" value="Sortase_B"/>
    <property type="match status" value="1"/>
</dbReference>
<dbReference type="InterPro" id="IPR009835">
    <property type="entry name" value="SrtB"/>
</dbReference>
<dbReference type="Pfam" id="PF04203">
    <property type="entry name" value="Sortase"/>
    <property type="match status" value="1"/>
</dbReference>
<organism evidence="2">
    <name type="scientific">bioreactor metagenome</name>
    <dbReference type="NCBI Taxonomy" id="1076179"/>
    <lineage>
        <taxon>unclassified sequences</taxon>
        <taxon>metagenomes</taxon>
        <taxon>ecological metagenomes</taxon>
    </lineage>
</organism>
<keyword evidence="1" id="KW-0378">Hydrolase</keyword>
<comment type="caution">
    <text evidence="2">The sequence shown here is derived from an EMBL/GenBank/DDBJ whole genome shotgun (WGS) entry which is preliminary data.</text>
</comment>
<evidence type="ECO:0000256" key="1">
    <source>
        <dbReference type="ARBA" id="ARBA00022801"/>
    </source>
</evidence>
<evidence type="ECO:0000313" key="2">
    <source>
        <dbReference type="EMBL" id="MPM76600.1"/>
    </source>
</evidence>
<proteinExistence type="predicted"/>
<dbReference type="AlphaFoldDB" id="A0A645CI55"/>
<name>A0A645CI55_9ZZZZ</name>
<dbReference type="GO" id="GO:0016787">
    <property type="term" value="F:hydrolase activity"/>
    <property type="evidence" value="ECO:0007669"/>
    <property type="project" value="UniProtKB-KW"/>
</dbReference>
<dbReference type="InterPro" id="IPR023365">
    <property type="entry name" value="Sortase_dom-sf"/>
</dbReference>